<dbReference type="InterPro" id="IPR000847">
    <property type="entry name" value="LysR_HTH_N"/>
</dbReference>
<dbReference type="InterPro" id="IPR036390">
    <property type="entry name" value="WH_DNA-bd_sf"/>
</dbReference>
<evidence type="ECO:0000259" key="5">
    <source>
        <dbReference type="PROSITE" id="PS50931"/>
    </source>
</evidence>
<dbReference type="PANTHER" id="PTHR30346:SF0">
    <property type="entry name" value="HCA OPERON TRANSCRIPTIONAL ACTIVATOR HCAR"/>
    <property type="match status" value="1"/>
</dbReference>
<dbReference type="Pfam" id="PF03466">
    <property type="entry name" value="LysR_substrate"/>
    <property type="match status" value="1"/>
</dbReference>
<gene>
    <name evidence="6" type="ORF">GCM10011609_85020</name>
</gene>
<dbReference type="PANTHER" id="PTHR30346">
    <property type="entry name" value="TRANSCRIPTIONAL DUAL REGULATOR HCAR-RELATED"/>
    <property type="match status" value="1"/>
</dbReference>
<feature type="domain" description="HTH lysR-type" evidence="5">
    <location>
        <begin position="4"/>
        <end position="61"/>
    </location>
</feature>
<keyword evidence="7" id="KW-1185">Reference proteome</keyword>
<dbReference type="EMBL" id="BMNC01000028">
    <property type="protein sequence ID" value="GGN28675.1"/>
    <property type="molecule type" value="Genomic_DNA"/>
</dbReference>
<keyword evidence="3" id="KW-0238">DNA-binding</keyword>
<accession>A0ABQ2IVR7</accession>
<dbReference type="Gene3D" id="3.40.190.10">
    <property type="entry name" value="Periplasmic binding protein-like II"/>
    <property type="match status" value="2"/>
</dbReference>
<evidence type="ECO:0000256" key="2">
    <source>
        <dbReference type="ARBA" id="ARBA00023015"/>
    </source>
</evidence>
<evidence type="ECO:0000313" key="7">
    <source>
        <dbReference type="Proteomes" id="UP000597656"/>
    </source>
</evidence>
<protein>
    <submittedName>
        <fullName evidence="6">LysR family transcriptional regulator</fullName>
    </submittedName>
</protein>
<keyword evidence="2" id="KW-0805">Transcription regulation</keyword>
<dbReference type="CDD" id="cd08414">
    <property type="entry name" value="PBP2_LTTR_aromatics_like"/>
    <property type="match status" value="1"/>
</dbReference>
<dbReference type="SUPFAM" id="SSF46785">
    <property type="entry name" value="Winged helix' DNA-binding domain"/>
    <property type="match status" value="1"/>
</dbReference>
<name>A0ABQ2IVR7_9PSEU</name>
<sequence>MTDLEVRELRYFIAVAEELNFSRAAERLGIAQPPLSRTVRQIESRLGVQLLWRDTRRVELTEAGRVLLAEALSIVEAVSATVNRTRRAGQITPKLTATAKPGFASGLLRGIVEAYGALPGAIQVDILVSGYRQQVQLVRNGEVDVALASSPFDLTGLDSEQLTTEPRVAALPAKHELARRPTLRCRDLAGLPFPDWPGIDAAARAYWCGQDRDFSGTRSLAPRNDVDVSGPLVSDISALLDVVGLEQAVALIPISVAKNNPRADVAYRPVVDASPFTMAMAWPAGSSDPHLAAFVRTAVEVTTALQDVDSHDQAG</sequence>
<dbReference type="Gene3D" id="1.10.10.10">
    <property type="entry name" value="Winged helix-like DNA-binding domain superfamily/Winged helix DNA-binding domain"/>
    <property type="match status" value="1"/>
</dbReference>
<dbReference type="Proteomes" id="UP000597656">
    <property type="component" value="Unassembled WGS sequence"/>
</dbReference>
<comment type="caution">
    <text evidence="6">The sequence shown here is derived from an EMBL/GenBank/DDBJ whole genome shotgun (WGS) entry which is preliminary data.</text>
</comment>
<evidence type="ECO:0000313" key="6">
    <source>
        <dbReference type="EMBL" id="GGN28675.1"/>
    </source>
</evidence>
<reference evidence="7" key="1">
    <citation type="journal article" date="2019" name="Int. J. Syst. Evol. Microbiol.">
        <title>The Global Catalogue of Microorganisms (GCM) 10K type strain sequencing project: providing services to taxonomists for standard genome sequencing and annotation.</title>
        <authorList>
            <consortium name="The Broad Institute Genomics Platform"/>
            <consortium name="The Broad Institute Genome Sequencing Center for Infectious Disease"/>
            <person name="Wu L."/>
            <person name="Ma J."/>
        </authorList>
    </citation>
    <scope>NUCLEOTIDE SEQUENCE [LARGE SCALE GENOMIC DNA]</scope>
    <source>
        <strain evidence="7">CGMCC 4.7319</strain>
    </source>
</reference>
<dbReference type="InterPro" id="IPR005119">
    <property type="entry name" value="LysR_subst-bd"/>
</dbReference>
<dbReference type="Pfam" id="PF00126">
    <property type="entry name" value="HTH_1"/>
    <property type="match status" value="1"/>
</dbReference>
<comment type="similarity">
    <text evidence="1">Belongs to the LysR transcriptional regulatory family.</text>
</comment>
<dbReference type="PRINTS" id="PR00039">
    <property type="entry name" value="HTHLYSR"/>
</dbReference>
<dbReference type="PROSITE" id="PS50931">
    <property type="entry name" value="HTH_LYSR"/>
    <property type="match status" value="1"/>
</dbReference>
<evidence type="ECO:0000256" key="3">
    <source>
        <dbReference type="ARBA" id="ARBA00023125"/>
    </source>
</evidence>
<proteinExistence type="inferred from homology"/>
<dbReference type="RefSeq" id="WP_189160528.1">
    <property type="nucleotide sequence ID" value="NZ_BMNC01000028.1"/>
</dbReference>
<organism evidence="6 7">
    <name type="scientific">Lentzea pudingi</name>
    <dbReference type="NCBI Taxonomy" id="1789439"/>
    <lineage>
        <taxon>Bacteria</taxon>
        <taxon>Bacillati</taxon>
        <taxon>Actinomycetota</taxon>
        <taxon>Actinomycetes</taxon>
        <taxon>Pseudonocardiales</taxon>
        <taxon>Pseudonocardiaceae</taxon>
        <taxon>Lentzea</taxon>
    </lineage>
</organism>
<dbReference type="InterPro" id="IPR036388">
    <property type="entry name" value="WH-like_DNA-bd_sf"/>
</dbReference>
<evidence type="ECO:0000256" key="4">
    <source>
        <dbReference type="ARBA" id="ARBA00023163"/>
    </source>
</evidence>
<evidence type="ECO:0000256" key="1">
    <source>
        <dbReference type="ARBA" id="ARBA00009437"/>
    </source>
</evidence>
<keyword evidence="4" id="KW-0804">Transcription</keyword>
<dbReference type="SUPFAM" id="SSF53850">
    <property type="entry name" value="Periplasmic binding protein-like II"/>
    <property type="match status" value="1"/>
</dbReference>